<dbReference type="SUPFAM" id="SSF50475">
    <property type="entry name" value="FMN-binding split barrel"/>
    <property type="match status" value="1"/>
</dbReference>
<dbReference type="GO" id="GO:0010181">
    <property type="term" value="F:FMN binding"/>
    <property type="evidence" value="ECO:0007669"/>
    <property type="project" value="InterPro"/>
</dbReference>
<name>A0A9X3IPD2_9LACO</name>
<dbReference type="PANTHER" id="PTHR43567:SF1">
    <property type="entry name" value="FLAVOREDOXIN"/>
    <property type="match status" value="1"/>
</dbReference>
<dbReference type="GO" id="GO:0016646">
    <property type="term" value="F:oxidoreductase activity, acting on the CH-NH group of donors, NAD or NADP as acceptor"/>
    <property type="evidence" value="ECO:0007669"/>
    <property type="project" value="UniProtKB-ARBA"/>
</dbReference>
<evidence type="ECO:0000256" key="1">
    <source>
        <dbReference type="ARBA" id="ARBA00001917"/>
    </source>
</evidence>
<dbReference type="Pfam" id="PF01613">
    <property type="entry name" value="Flavin_Reduct"/>
    <property type="match status" value="1"/>
</dbReference>
<dbReference type="PANTHER" id="PTHR43567">
    <property type="entry name" value="FLAVOREDOXIN-RELATED-RELATED"/>
    <property type="match status" value="1"/>
</dbReference>
<dbReference type="RefSeq" id="WP_267287148.1">
    <property type="nucleotide sequence ID" value="NZ_QVOQ01000015.1"/>
</dbReference>
<comment type="similarity">
    <text evidence="3">Belongs to the flavoredoxin family.</text>
</comment>
<accession>A0A9X3IPD2</accession>
<dbReference type="InterPro" id="IPR052174">
    <property type="entry name" value="Flavoredoxin"/>
</dbReference>
<evidence type="ECO:0000313" key="5">
    <source>
        <dbReference type="EMBL" id="MCX7578993.1"/>
    </source>
</evidence>
<protein>
    <submittedName>
        <fullName evidence="5">Flavin reductase family protein</fullName>
    </submittedName>
</protein>
<proteinExistence type="inferred from homology"/>
<organism evidence="5 6">
    <name type="scientific">Leuconostoc falkenbergense</name>
    <dbReference type="NCBI Taxonomy" id="2766470"/>
    <lineage>
        <taxon>Bacteria</taxon>
        <taxon>Bacillati</taxon>
        <taxon>Bacillota</taxon>
        <taxon>Bacilli</taxon>
        <taxon>Lactobacillales</taxon>
        <taxon>Lactobacillaceae</taxon>
        <taxon>Leuconostoc</taxon>
    </lineage>
</organism>
<dbReference type="Gene3D" id="2.30.110.10">
    <property type="entry name" value="Electron Transport, Fmn-binding Protein, Chain A"/>
    <property type="match status" value="1"/>
</dbReference>
<dbReference type="InterPro" id="IPR002563">
    <property type="entry name" value="Flavin_Rdtase-like_dom"/>
</dbReference>
<keyword evidence="2" id="KW-0285">Flavoprotein</keyword>
<dbReference type="EMBL" id="QVOQ01000015">
    <property type="protein sequence ID" value="MCX7578993.1"/>
    <property type="molecule type" value="Genomic_DNA"/>
</dbReference>
<evidence type="ECO:0000259" key="4">
    <source>
        <dbReference type="Pfam" id="PF01613"/>
    </source>
</evidence>
<reference evidence="5" key="1">
    <citation type="submission" date="2018-08" db="EMBL/GenBank/DDBJ databases">
        <title>Draft genome sequences of Leuconostoc spp. and Weissella spp. with biocontrol potential.</title>
        <authorList>
            <person name="Lo R."/>
            <person name="Ho V.T.T."/>
            <person name="Turner M.S."/>
        </authorList>
    </citation>
    <scope>NUCLEOTIDE SEQUENCE</scope>
    <source>
        <strain evidence="5">156</strain>
    </source>
</reference>
<evidence type="ECO:0000256" key="3">
    <source>
        <dbReference type="ARBA" id="ARBA00038054"/>
    </source>
</evidence>
<feature type="domain" description="Flavin reductase like" evidence="4">
    <location>
        <begin position="13"/>
        <end position="183"/>
    </location>
</feature>
<comment type="cofactor">
    <cofactor evidence="1">
        <name>FMN</name>
        <dbReference type="ChEBI" id="CHEBI:58210"/>
    </cofactor>
</comment>
<gene>
    <name evidence="5" type="ORF">D0502_06330</name>
</gene>
<sequence>MFKQIHKDSLYYGFPVTILATQSIDGKDNISPISSSWTLNNHVVLGISLEGQAYKNILITKEATINVADSKIWANIERIARTTGKSHIDRNKKMMGYQYCSDKFQLGGFTKIPSVTVKTAAIRECPIRIEVAIENIAPQDDFAIIICKIKSIFVDTSILYDNNHIDVTKWQPLLYQFRSYTTTSASLGQNFRFEEYLDATKPDN</sequence>
<evidence type="ECO:0000313" key="6">
    <source>
        <dbReference type="Proteomes" id="UP001080333"/>
    </source>
</evidence>
<dbReference type="InterPro" id="IPR012349">
    <property type="entry name" value="Split_barrel_FMN-bd"/>
</dbReference>
<evidence type="ECO:0000256" key="2">
    <source>
        <dbReference type="ARBA" id="ARBA00022630"/>
    </source>
</evidence>
<dbReference type="AlphaFoldDB" id="A0A9X3IPD2"/>
<comment type="caution">
    <text evidence="5">The sequence shown here is derived from an EMBL/GenBank/DDBJ whole genome shotgun (WGS) entry which is preliminary data.</text>
</comment>
<dbReference type="Proteomes" id="UP001080333">
    <property type="component" value="Unassembled WGS sequence"/>
</dbReference>